<dbReference type="EMBL" id="JARJCN010000032">
    <property type="protein sequence ID" value="KAJ7086038.1"/>
    <property type="molecule type" value="Genomic_DNA"/>
</dbReference>
<evidence type="ECO:0000259" key="2">
    <source>
        <dbReference type="Pfam" id="PF20152"/>
    </source>
</evidence>
<feature type="transmembrane region" description="Helical" evidence="1">
    <location>
        <begin position="43"/>
        <end position="64"/>
    </location>
</feature>
<feature type="transmembrane region" description="Helical" evidence="1">
    <location>
        <begin position="121"/>
        <end position="141"/>
    </location>
</feature>
<feature type="transmembrane region" description="Helical" evidence="1">
    <location>
        <begin position="225"/>
        <end position="245"/>
    </location>
</feature>
<feature type="transmembrane region" description="Helical" evidence="1">
    <location>
        <begin position="153"/>
        <end position="175"/>
    </location>
</feature>
<dbReference type="PANTHER" id="PTHR40465:SF1">
    <property type="entry name" value="DUF6534 DOMAIN-CONTAINING PROTEIN"/>
    <property type="match status" value="1"/>
</dbReference>
<keyword evidence="4" id="KW-1185">Reference proteome</keyword>
<reference evidence="3" key="1">
    <citation type="submission" date="2023-03" db="EMBL/GenBank/DDBJ databases">
        <title>Massive genome expansion in bonnet fungi (Mycena s.s.) driven by repeated elements and novel gene families across ecological guilds.</title>
        <authorList>
            <consortium name="Lawrence Berkeley National Laboratory"/>
            <person name="Harder C.B."/>
            <person name="Miyauchi S."/>
            <person name="Viragh M."/>
            <person name="Kuo A."/>
            <person name="Thoen E."/>
            <person name="Andreopoulos B."/>
            <person name="Lu D."/>
            <person name="Skrede I."/>
            <person name="Drula E."/>
            <person name="Henrissat B."/>
            <person name="Morin E."/>
            <person name="Kohler A."/>
            <person name="Barry K."/>
            <person name="LaButti K."/>
            <person name="Morin E."/>
            <person name="Salamov A."/>
            <person name="Lipzen A."/>
            <person name="Mereny Z."/>
            <person name="Hegedus B."/>
            <person name="Baldrian P."/>
            <person name="Stursova M."/>
            <person name="Weitz H."/>
            <person name="Taylor A."/>
            <person name="Grigoriev I.V."/>
            <person name="Nagy L.G."/>
            <person name="Martin F."/>
            <person name="Kauserud H."/>
        </authorList>
    </citation>
    <scope>NUCLEOTIDE SEQUENCE</scope>
    <source>
        <strain evidence="3">CBHHK173m</strain>
    </source>
</reference>
<accession>A0AAD6U601</accession>
<dbReference type="InterPro" id="IPR045339">
    <property type="entry name" value="DUF6534"/>
</dbReference>
<feature type="transmembrane region" description="Helical" evidence="1">
    <location>
        <begin position="195"/>
        <end position="218"/>
    </location>
</feature>
<dbReference type="Pfam" id="PF20152">
    <property type="entry name" value="DUF6534"/>
    <property type="match status" value="1"/>
</dbReference>
<proteinExistence type="predicted"/>
<keyword evidence="1" id="KW-1133">Transmembrane helix</keyword>
<sequence length="346" mass="37850">MDPNFLGGIAIGTLIAVILLGMVTVQTYVYFANFPHDSRIIRTLIALVWLTETAHVAGICFGMYRMTVTQYGHLELPIPFELCTAAILGNTVHPLVQAIFTARIYQLGTTPPNRVLTGTCWALSGFVLGATVLLSIKVFAATSLEQFEDEWDWLILSLFGATAVADLLIAASMLFYTLKNRALLRPENVNKVDTFISWTAQTGVFTTMAAVAVAILFATLRHTHLWLALLIVTTGLYSNSLLSLLNGRLQLGYQTDAPFMVSLSTFRRSTRPSRAHFPYPPEIHLKPPSVLDNTKPPSMLGSSVPASLRGGSVHTGSLHNGSTGVLPTPRPHYNLAREYVARVPID</sequence>
<keyword evidence="1" id="KW-0812">Transmembrane</keyword>
<dbReference type="AlphaFoldDB" id="A0AAD6U601"/>
<dbReference type="PANTHER" id="PTHR40465">
    <property type="entry name" value="CHROMOSOME 1, WHOLE GENOME SHOTGUN SEQUENCE"/>
    <property type="match status" value="1"/>
</dbReference>
<protein>
    <recommendedName>
        <fullName evidence="2">DUF6534 domain-containing protein</fullName>
    </recommendedName>
</protein>
<dbReference type="Proteomes" id="UP001222325">
    <property type="component" value="Unassembled WGS sequence"/>
</dbReference>
<name>A0AAD6U601_9AGAR</name>
<evidence type="ECO:0000313" key="3">
    <source>
        <dbReference type="EMBL" id="KAJ7086038.1"/>
    </source>
</evidence>
<feature type="domain" description="DUF6534" evidence="2">
    <location>
        <begin position="162"/>
        <end position="248"/>
    </location>
</feature>
<gene>
    <name evidence="3" type="ORF">B0H15DRAFT_353691</name>
</gene>
<evidence type="ECO:0000256" key="1">
    <source>
        <dbReference type="SAM" id="Phobius"/>
    </source>
</evidence>
<evidence type="ECO:0000313" key="4">
    <source>
        <dbReference type="Proteomes" id="UP001222325"/>
    </source>
</evidence>
<organism evidence="3 4">
    <name type="scientific">Mycena belliarum</name>
    <dbReference type="NCBI Taxonomy" id="1033014"/>
    <lineage>
        <taxon>Eukaryota</taxon>
        <taxon>Fungi</taxon>
        <taxon>Dikarya</taxon>
        <taxon>Basidiomycota</taxon>
        <taxon>Agaricomycotina</taxon>
        <taxon>Agaricomycetes</taxon>
        <taxon>Agaricomycetidae</taxon>
        <taxon>Agaricales</taxon>
        <taxon>Marasmiineae</taxon>
        <taxon>Mycenaceae</taxon>
        <taxon>Mycena</taxon>
    </lineage>
</organism>
<comment type="caution">
    <text evidence="3">The sequence shown here is derived from an EMBL/GenBank/DDBJ whole genome shotgun (WGS) entry which is preliminary data.</text>
</comment>
<keyword evidence="1" id="KW-0472">Membrane</keyword>
<feature type="transmembrane region" description="Helical" evidence="1">
    <location>
        <begin position="6"/>
        <end position="31"/>
    </location>
</feature>